<evidence type="ECO:0000313" key="3">
    <source>
        <dbReference type="EMBL" id="RAQ95811.1"/>
    </source>
</evidence>
<sequence length="259" mass="26072">MLAFWGKVGALCSFLVLLIPAFVAGGQAAFAAGPATAPQAGPVFCLPPLIPCHYRTPTPTPTVDPPTPTPTPSPTPSPTPPPRATPTPGETATATPTPSAVPSVTVTPGATATVTVTPTPTPTTTPKPTILTAPNSIVLRASEIIGTNAHLSLLPDPLHPVLTFSSTTMSGLQISRDLGSVTITITASGTAVATGVSIKTSILQDIVTGLSSFANKADLLILAAGGTVPRLVMTNVVLYIDRSLSSASLQAGGLQVSFS</sequence>
<keyword evidence="2" id="KW-0732">Signal</keyword>
<proteinExistence type="predicted"/>
<feature type="signal peptide" evidence="2">
    <location>
        <begin position="1"/>
        <end position="31"/>
    </location>
</feature>
<gene>
    <name evidence="3" type="ORF">A4R35_09710</name>
</gene>
<feature type="region of interest" description="Disordered" evidence="1">
    <location>
        <begin position="56"/>
        <end position="129"/>
    </location>
</feature>
<dbReference type="Proteomes" id="UP000248706">
    <property type="component" value="Unassembled WGS sequence"/>
</dbReference>
<dbReference type="AlphaFoldDB" id="A0A328VG49"/>
<evidence type="ECO:0000256" key="1">
    <source>
        <dbReference type="SAM" id="MobiDB-lite"/>
    </source>
</evidence>
<evidence type="ECO:0000256" key="2">
    <source>
        <dbReference type="SAM" id="SignalP"/>
    </source>
</evidence>
<comment type="caution">
    <text evidence="3">The sequence shown here is derived from an EMBL/GenBank/DDBJ whole genome shotgun (WGS) entry which is preliminary data.</text>
</comment>
<keyword evidence="4" id="KW-1185">Reference proteome</keyword>
<feature type="chain" id="PRO_5016404613" evidence="2">
    <location>
        <begin position="32"/>
        <end position="259"/>
    </location>
</feature>
<accession>A0A328VG49</accession>
<evidence type="ECO:0000313" key="4">
    <source>
        <dbReference type="Proteomes" id="UP000248706"/>
    </source>
</evidence>
<protein>
    <submittedName>
        <fullName evidence="3">Uncharacterized protein</fullName>
    </submittedName>
</protein>
<reference evidence="3 4" key="1">
    <citation type="submission" date="2016-08" db="EMBL/GenBank/DDBJ databases">
        <title>Analysis of Carbohydrate Active Enzymes in Thermogemmatispora T81 Reveals Carbohydrate Degradation Ability.</title>
        <authorList>
            <person name="Tomazini A."/>
            <person name="Lal S."/>
            <person name="Stott M."/>
            <person name="Henrissat B."/>
            <person name="Polikarpov I."/>
            <person name="Sparling R."/>
            <person name="Levin D.B."/>
        </authorList>
    </citation>
    <scope>NUCLEOTIDE SEQUENCE [LARGE SCALE GENOMIC DNA]</scope>
    <source>
        <strain evidence="3 4">T81</strain>
    </source>
</reference>
<feature type="compositionally biased region" description="Pro residues" evidence="1">
    <location>
        <begin position="58"/>
        <end position="85"/>
    </location>
</feature>
<name>A0A328VG49_9CHLR</name>
<organism evidence="3 4">
    <name type="scientific">Thermogemmatispora tikiterensis</name>
    <dbReference type="NCBI Taxonomy" id="1825093"/>
    <lineage>
        <taxon>Bacteria</taxon>
        <taxon>Bacillati</taxon>
        <taxon>Chloroflexota</taxon>
        <taxon>Ktedonobacteria</taxon>
        <taxon>Thermogemmatisporales</taxon>
        <taxon>Thermogemmatisporaceae</taxon>
        <taxon>Thermogemmatispora</taxon>
    </lineage>
</organism>
<feature type="compositionally biased region" description="Low complexity" evidence="1">
    <location>
        <begin position="86"/>
        <end position="118"/>
    </location>
</feature>
<dbReference type="EMBL" id="MCIF01000002">
    <property type="protein sequence ID" value="RAQ95811.1"/>
    <property type="molecule type" value="Genomic_DNA"/>
</dbReference>